<protein>
    <recommendedName>
        <fullName evidence="4">DUF4405 domain-containing protein</fullName>
    </recommendedName>
</protein>
<keyword evidence="1" id="KW-0472">Membrane</keyword>
<feature type="transmembrane region" description="Helical" evidence="1">
    <location>
        <begin position="68"/>
        <end position="87"/>
    </location>
</feature>
<name>A0A2T5UWA7_9HYPH</name>
<dbReference type="OrthoDB" id="5339490at2"/>
<keyword evidence="1" id="KW-0812">Transmembrane</keyword>
<feature type="transmembrane region" description="Helical" evidence="1">
    <location>
        <begin position="12"/>
        <end position="33"/>
    </location>
</feature>
<proteinExistence type="predicted"/>
<reference evidence="2 3" key="1">
    <citation type="submission" date="2018-04" db="EMBL/GenBank/DDBJ databases">
        <title>Genomic Encyclopedia of Archaeal and Bacterial Type Strains, Phase II (KMG-II): from individual species to whole genera.</title>
        <authorList>
            <person name="Goeker M."/>
        </authorList>
    </citation>
    <scope>NUCLEOTIDE SEQUENCE [LARGE SCALE GENOMIC DNA]</scope>
    <source>
        <strain evidence="2 3">DSM 23382</strain>
    </source>
</reference>
<dbReference type="RefSeq" id="WP_107991790.1">
    <property type="nucleotide sequence ID" value="NZ_QAYG01000012.1"/>
</dbReference>
<dbReference type="EMBL" id="QAYG01000012">
    <property type="protein sequence ID" value="PTW55762.1"/>
    <property type="molecule type" value="Genomic_DNA"/>
</dbReference>
<evidence type="ECO:0000313" key="3">
    <source>
        <dbReference type="Proteomes" id="UP000244081"/>
    </source>
</evidence>
<keyword evidence="1" id="KW-1133">Transmembrane helix</keyword>
<dbReference type="AlphaFoldDB" id="A0A2T5UWA7"/>
<feature type="transmembrane region" description="Helical" evidence="1">
    <location>
        <begin position="39"/>
        <end position="56"/>
    </location>
</feature>
<accession>A0A2T5UWA7</accession>
<sequence length="163" mass="17407">MPAFLSRYATPLTTGLFLVSLISGIALFFHWGSGLFHGMHEWLSMVLILPFVLHIWKNWRPFFSYFKRPAMGIALALSVVAAVAFMVPSGSQSSGNPMVAVLGKLQASSVETVAPVFGHTGESLAEALKAKGYTVTSTDVTLNDVAKASGKTGFDLARTLGSI</sequence>
<evidence type="ECO:0000313" key="2">
    <source>
        <dbReference type="EMBL" id="PTW55762.1"/>
    </source>
</evidence>
<dbReference type="Proteomes" id="UP000244081">
    <property type="component" value="Unassembled WGS sequence"/>
</dbReference>
<gene>
    <name evidence="2" type="ORF">C8N35_11287</name>
</gene>
<comment type="caution">
    <text evidence="2">The sequence shown here is derived from an EMBL/GenBank/DDBJ whole genome shotgun (WGS) entry which is preliminary data.</text>
</comment>
<organism evidence="2 3">
    <name type="scientific">Breoghania corrubedonensis</name>
    <dbReference type="NCBI Taxonomy" id="665038"/>
    <lineage>
        <taxon>Bacteria</taxon>
        <taxon>Pseudomonadati</taxon>
        <taxon>Pseudomonadota</taxon>
        <taxon>Alphaproteobacteria</taxon>
        <taxon>Hyphomicrobiales</taxon>
        <taxon>Stappiaceae</taxon>
        <taxon>Breoghania</taxon>
    </lineage>
</organism>
<evidence type="ECO:0000256" key="1">
    <source>
        <dbReference type="SAM" id="Phobius"/>
    </source>
</evidence>
<keyword evidence="3" id="KW-1185">Reference proteome</keyword>
<evidence type="ECO:0008006" key="4">
    <source>
        <dbReference type="Google" id="ProtNLM"/>
    </source>
</evidence>